<dbReference type="Pfam" id="PF01256">
    <property type="entry name" value="Carb_kinase"/>
    <property type="match status" value="1"/>
</dbReference>
<feature type="binding site" evidence="6">
    <location>
        <position position="101"/>
    </location>
    <ligand>
        <name>(6S)-NADPHX</name>
        <dbReference type="ChEBI" id="CHEBI:64076"/>
    </ligand>
</feature>
<keyword evidence="2 6" id="KW-0067">ATP-binding</keyword>
<evidence type="ECO:0000256" key="5">
    <source>
        <dbReference type="ARBA" id="ARBA00023239"/>
    </source>
</evidence>
<feature type="domain" description="YjeF C-terminal" evidence="7">
    <location>
        <begin position="5"/>
        <end position="273"/>
    </location>
</feature>
<comment type="caution">
    <text evidence="8">The sequence shown here is derived from an EMBL/GenBank/DDBJ whole genome shotgun (WGS) entry which is preliminary data.</text>
</comment>
<dbReference type="Proteomes" id="UP000776629">
    <property type="component" value="Unassembled WGS sequence"/>
</dbReference>
<dbReference type="InterPro" id="IPR000631">
    <property type="entry name" value="CARKD"/>
</dbReference>
<comment type="subunit">
    <text evidence="6">Homotetramer.</text>
</comment>
<dbReference type="PANTHER" id="PTHR12592:SF0">
    <property type="entry name" value="ATP-DEPENDENT (S)-NAD(P)H-HYDRATE DEHYDRATASE"/>
    <property type="match status" value="1"/>
</dbReference>
<gene>
    <name evidence="6" type="primary">nnrD</name>
    <name evidence="8" type="ORF">H5993_03895</name>
</gene>
<evidence type="ECO:0000256" key="4">
    <source>
        <dbReference type="ARBA" id="ARBA00023027"/>
    </source>
</evidence>
<proteinExistence type="inferred from homology"/>
<organism evidence="8 9">
    <name type="scientific">Limosilactobacillus alvi</name>
    <dbReference type="NCBI Taxonomy" id="990412"/>
    <lineage>
        <taxon>Bacteria</taxon>
        <taxon>Bacillati</taxon>
        <taxon>Bacillota</taxon>
        <taxon>Bacilli</taxon>
        <taxon>Lactobacillales</taxon>
        <taxon>Lactobacillaceae</taxon>
        <taxon>Limosilactobacillus</taxon>
    </lineage>
</organism>
<sequence>MQSLNEEILQTVIKPRPQESFKGTFGKILLVGGNHQFGGAIIMAATAAVYAGTGLVTVACDPLNATALHTQLPEAMVIDFKNQEKLAQMASQVNTVVIGPGLGEEAESLAVLKTVFANTIDDQVVVIDGSAITLLAKEKLSLPAGKLVFTPHQMEWQRLSGIKIADQTPEANKSAQEKLNGIVLVKKHHTEIYTPDGDWKLPIGSAAQAVGGMGDTLAGMIGGFTAQFRKNTIQATLAATYAHSAIADEIAINQYVVLPHQISHALPGFMKKVANSNKDHQIGFMN</sequence>
<feature type="binding site" evidence="6">
    <location>
        <position position="152"/>
    </location>
    <ligand>
        <name>(6S)-NADPHX</name>
        <dbReference type="ChEBI" id="CHEBI:64076"/>
    </ligand>
</feature>
<keyword evidence="3 6" id="KW-0521">NADP</keyword>
<dbReference type="EC" id="4.2.1.136" evidence="6"/>
<evidence type="ECO:0000256" key="6">
    <source>
        <dbReference type="HAMAP-Rule" id="MF_01965"/>
    </source>
</evidence>
<evidence type="ECO:0000259" key="7">
    <source>
        <dbReference type="PROSITE" id="PS51383"/>
    </source>
</evidence>
<keyword evidence="9" id="KW-1185">Reference proteome</keyword>
<evidence type="ECO:0000256" key="2">
    <source>
        <dbReference type="ARBA" id="ARBA00022840"/>
    </source>
</evidence>
<evidence type="ECO:0000256" key="1">
    <source>
        <dbReference type="ARBA" id="ARBA00022741"/>
    </source>
</evidence>
<keyword evidence="4 6" id="KW-0520">NAD</keyword>
<comment type="catalytic activity">
    <reaction evidence="6">
        <text>(6S)-NADPHX + ADP = AMP + phosphate + NADPH + H(+)</text>
        <dbReference type="Rhea" id="RHEA:32235"/>
        <dbReference type="ChEBI" id="CHEBI:15378"/>
        <dbReference type="ChEBI" id="CHEBI:43474"/>
        <dbReference type="ChEBI" id="CHEBI:57783"/>
        <dbReference type="ChEBI" id="CHEBI:64076"/>
        <dbReference type="ChEBI" id="CHEBI:456215"/>
        <dbReference type="ChEBI" id="CHEBI:456216"/>
        <dbReference type="EC" id="4.2.1.136"/>
    </reaction>
</comment>
<evidence type="ECO:0000256" key="3">
    <source>
        <dbReference type="ARBA" id="ARBA00022857"/>
    </source>
</evidence>
<accession>A0ABS2ENA2</accession>
<feature type="binding site" evidence="6">
    <location>
        <position position="215"/>
    </location>
    <ligand>
        <name>(6S)-NADPHX</name>
        <dbReference type="ChEBI" id="CHEBI:64076"/>
    </ligand>
</feature>
<feature type="binding site" evidence="6">
    <location>
        <position position="40"/>
    </location>
    <ligand>
        <name>(6S)-NADPHX</name>
        <dbReference type="ChEBI" id="CHEBI:64076"/>
    </ligand>
</feature>
<name>A0ABS2ENA2_9LACO</name>
<comment type="function">
    <text evidence="6">Catalyzes the dehydration of the S-form of NAD(P)HX at the expense of ADP, which is converted to AMP. Together with NAD(P)HX epimerase, which catalyzes the epimerization of the S- and R-forms, the enzyme allows the repair of both epimers of NAD(P)HX, a damaged form of NAD(P)H that is a result of enzymatic or heat-dependent hydration.</text>
</comment>
<dbReference type="EMBL" id="JACJJQ010000013">
    <property type="protein sequence ID" value="MBM6753903.1"/>
    <property type="molecule type" value="Genomic_DNA"/>
</dbReference>
<dbReference type="PROSITE" id="PS51383">
    <property type="entry name" value="YJEF_C_3"/>
    <property type="match status" value="1"/>
</dbReference>
<dbReference type="PANTHER" id="PTHR12592">
    <property type="entry name" value="ATP-DEPENDENT (S)-NAD(P)H-HYDRATE DEHYDRATASE FAMILY MEMBER"/>
    <property type="match status" value="1"/>
</dbReference>
<dbReference type="HAMAP" id="MF_01965">
    <property type="entry name" value="NADHX_dehydratase"/>
    <property type="match status" value="1"/>
</dbReference>
<dbReference type="InterPro" id="IPR029056">
    <property type="entry name" value="Ribokinase-like"/>
</dbReference>
<evidence type="ECO:0000313" key="8">
    <source>
        <dbReference type="EMBL" id="MBM6753903.1"/>
    </source>
</evidence>
<feature type="binding site" evidence="6">
    <location>
        <position position="214"/>
    </location>
    <ligand>
        <name>AMP</name>
        <dbReference type="ChEBI" id="CHEBI:456215"/>
    </ligand>
</feature>
<keyword evidence="5 6" id="KW-0456">Lyase</keyword>
<comment type="cofactor">
    <cofactor evidence="6">
        <name>Mg(2+)</name>
        <dbReference type="ChEBI" id="CHEBI:18420"/>
    </cofactor>
</comment>
<comment type="catalytic activity">
    <reaction evidence="6">
        <text>(6S)-NADHX + ADP = AMP + phosphate + NADH + H(+)</text>
        <dbReference type="Rhea" id="RHEA:32223"/>
        <dbReference type="ChEBI" id="CHEBI:15378"/>
        <dbReference type="ChEBI" id="CHEBI:43474"/>
        <dbReference type="ChEBI" id="CHEBI:57945"/>
        <dbReference type="ChEBI" id="CHEBI:64074"/>
        <dbReference type="ChEBI" id="CHEBI:456215"/>
        <dbReference type="ChEBI" id="CHEBI:456216"/>
        <dbReference type="EC" id="4.2.1.136"/>
    </reaction>
</comment>
<keyword evidence="1 6" id="KW-0547">Nucleotide-binding</keyword>
<dbReference type="RefSeq" id="WP_204776299.1">
    <property type="nucleotide sequence ID" value="NZ_JACJJQ010000013.1"/>
</dbReference>
<dbReference type="Gene3D" id="3.40.1190.20">
    <property type="match status" value="1"/>
</dbReference>
<reference evidence="8 9" key="1">
    <citation type="journal article" date="2021" name="Sci. Rep.">
        <title>The distribution of antibiotic resistance genes in chicken gut microbiota commensals.</title>
        <authorList>
            <person name="Juricova H."/>
            <person name="Matiasovicova J."/>
            <person name="Kubasova T."/>
            <person name="Cejkova D."/>
            <person name="Rychlik I."/>
        </authorList>
    </citation>
    <scope>NUCLEOTIDE SEQUENCE [LARGE SCALE GENOMIC DNA]</scope>
    <source>
        <strain evidence="8 9">An810</strain>
    </source>
</reference>
<dbReference type="CDD" id="cd01171">
    <property type="entry name" value="YXKO-related"/>
    <property type="match status" value="1"/>
</dbReference>
<dbReference type="InterPro" id="IPR017953">
    <property type="entry name" value="Carbohydrate_kinase_pred_CS"/>
</dbReference>
<dbReference type="NCBIfam" id="TIGR00196">
    <property type="entry name" value="yjeF_cterm"/>
    <property type="match status" value="1"/>
</dbReference>
<evidence type="ECO:0000313" key="9">
    <source>
        <dbReference type="Proteomes" id="UP000776629"/>
    </source>
</evidence>
<comment type="similarity">
    <text evidence="6">Belongs to the NnrD/CARKD family.</text>
</comment>
<protein>
    <recommendedName>
        <fullName evidence="6">ADP-dependent (S)-NAD(P)H-hydrate dehydratase</fullName>
        <ecNumber evidence="6">4.2.1.136</ecNumber>
    </recommendedName>
    <alternativeName>
        <fullName evidence="6">ADP-dependent NAD(P)HX dehydratase</fullName>
    </alternativeName>
</protein>
<feature type="binding site" evidence="6">
    <location>
        <begin position="186"/>
        <end position="190"/>
    </location>
    <ligand>
        <name>AMP</name>
        <dbReference type="ChEBI" id="CHEBI:456215"/>
    </ligand>
</feature>
<dbReference type="SUPFAM" id="SSF53613">
    <property type="entry name" value="Ribokinase-like"/>
    <property type="match status" value="1"/>
</dbReference>
<dbReference type="PROSITE" id="PS01050">
    <property type="entry name" value="YJEF_C_2"/>
    <property type="match status" value="1"/>
</dbReference>